<proteinExistence type="predicted"/>
<dbReference type="EMBL" id="LSEF01000023">
    <property type="protein sequence ID" value="OAF19643.1"/>
    <property type="molecule type" value="Genomic_DNA"/>
</dbReference>
<reference evidence="2 3" key="1">
    <citation type="submission" date="2016-02" db="EMBL/GenBank/DDBJ databases">
        <title>Draft genome sequence of the strain BR 10247T Bradyrhizobium neotropicale isolated from nodules of Centrolobium paraense.</title>
        <authorList>
            <person name="Simoes-Araujo J.L."/>
            <person name="Barauna A.C."/>
            <person name="Silva K."/>
            <person name="Zilli J.E."/>
        </authorList>
    </citation>
    <scope>NUCLEOTIDE SEQUENCE [LARGE SCALE GENOMIC DNA]</scope>
    <source>
        <strain evidence="2 3">BR 10247</strain>
    </source>
</reference>
<dbReference type="InterPro" id="IPR005077">
    <property type="entry name" value="Peptidase_C11"/>
</dbReference>
<dbReference type="Pfam" id="PF03415">
    <property type="entry name" value="Peptidase_C11"/>
    <property type="match status" value="2"/>
</dbReference>
<dbReference type="PANTHER" id="PTHR37835:SF1">
    <property type="entry name" value="ALPHA-CLOSTRIPAIN"/>
    <property type="match status" value="1"/>
</dbReference>
<gene>
    <name evidence="2" type="ORF">AXW67_36160</name>
</gene>
<keyword evidence="1" id="KW-0732">Signal</keyword>
<dbReference type="AlphaFoldDB" id="A0A176ZID8"/>
<comment type="caution">
    <text evidence="2">The sequence shown here is derived from an EMBL/GenBank/DDBJ whole genome shotgun (WGS) entry which is preliminary data.</text>
</comment>
<sequence>MKRYNTALLICFLATFLNSIPVKAATNPAEWTLMVFMNGKNNLEPDAIQNFREIASVGSTDKVNVVVEFGRPKTHVTEEAEGWSGVLRFYVKKGQQPVPSAAVMDLRKKPDLSDMGSPAALNDFIDWSVKTYPAKRYMLVVWNHGQGWRFQMARDASLRVTGAARLPASTVQAMSEIASNPSESPQVGGFRAVSFDDDTGRFLYNSDVQKSVAQLATRLNRKLDLIGYDACLMSMIETAYGFRTSANAMVASEELEPGAGWDYAAVMKSITTKPTMTPTELADAVVDAYKARYGNRHLTTLSVVDLTKVANASTSVSDFAKALESALATERSSIKSARLKLQTYGAGDGLRTSIDLPSFLEFYVASTSDERMKTLAKKTLDAVNQTVLTNYASTKSTTATGSKGLAIYFPAERSDFDSDPYKDGYVKTNTDHQVEFVAKERWADFLHSYWQ</sequence>
<evidence type="ECO:0000313" key="2">
    <source>
        <dbReference type="EMBL" id="OAF19643.1"/>
    </source>
</evidence>
<feature type="signal peptide" evidence="1">
    <location>
        <begin position="1"/>
        <end position="24"/>
    </location>
</feature>
<evidence type="ECO:0000256" key="1">
    <source>
        <dbReference type="SAM" id="SignalP"/>
    </source>
</evidence>
<organism evidence="2 3">
    <name type="scientific">Bradyrhizobium neotropicale</name>
    <dbReference type="NCBI Taxonomy" id="1497615"/>
    <lineage>
        <taxon>Bacteria</taxon>
        <taxon>Pseudomonadati</taxon>
        <taxon>Pseudomonadota</taxon>
        <taxon>Alphaproteobacteria</taxon>
        <taxon>Hyphomicrobiales</taxon>
        <taxon>Nitrobacteraceae</taxon>
        <taxon>Bradyrhizobium</taxon>
    </lineage>
</organism>
<name>A0A176ZID8_9BRAD</name>
<evidence type="ECO:0000313" key="3">
    <source>
        <dbReference type="Proteomes" id="UP000077173"/>
    </source>
</evidence>
<accession>A0A176ZID8</accession>
<protein>
    <recommendedName>
        <fullName evidence="4">Clostripain</fullName>
    </recommendedName>
</protein>
<evidence type="ECO:0008006" key="4">
    <source>
        <dbReference type="Google" id="ProtNLM"/>
    </source>
</evidence>
<keyword evidence="3" id="KW-1185">Reference proteome</keyword>
<dbReference type="PANTHER" id="PTHR37835">
    <property type="entry name" value="ALPHA-CLOSTRIPAIN"/>
    <property type="match status" value="1"/>
</dbReference>
<dbReference type="Proteomes" id="UP000077173">
    <property type="component" value="Unassembled WGS sequence"/>
</dbReference>
<dbReference type="RefSeq" id="WP_145927387.1">
    <property type="nucleotide sequence ID" value="NZ_LSEF01000023.1"/>
</dbReference>
<feature type="chain" id="PRO_5008055993" description="Clostripain" evidence="1">
    <location>
        <begin position="25"/>
        <end position="451"/>
    </location>
</feature>
<dbReference type="Gene3D" id="3.40.50.11970">
    <property type="match status" value="1"/>
</dbReference>